<accession>A0ABZ1XNH5</accession>
<evidence type="ECO:0000313" key="3">
    <source>
        <dbReference type="EMBL" id="WUT84381.1"/>
    </source>
</evidence>
<evidence type="ECO:0000256" key="2">
    <source>
        <dbReference type="SAM" id="SignalP"/>
    </source>
</evidence>
<feature type="compositionally biased region" description="Low complexity" evidence="1">
    <location>
        <begin position="173"/>
        <end position="193"/>
    </location>
</feature>
<evidence type="ECO:0000256" key="1">
    <source>
        <dbReference type="SAM" id="MobiDB-lite"/>
    </source>
</evidence>
<dbReference type="RefSeq" id="WP_329400717.1">
    <property type="nucleotide sequence ID" value="NZ_CP109019.1"/>
</dbReference>
<feature type="signal peptide" evidence="2">
    <location>
        <begin position="1"/>
        <end position="22"/>
    </location>
</feature>
<feature type="compositionally biased region" description="Gly residues" evidence="1">
    <location>
        <begin position="117"/>
        <end position="172"/>
    </location>
</feature>
<proteinExistence type="predicted"/>
<feature type="compositionally biased region" description="Low complexity" evidence="1">
    <location>
        <begin position="57"/>
        <end position="82"/>
    </location>
</feature>
<protein>
    <recommendedName>
        <fullName evidence="5">Secreted protein</fullName>
    </recommendedName>
</protein>
<dbReference type="Proteomes" id="UP001432060">
    <property type="component" value="Chromosome"/>
</dbReference>
<reference evidence="3" key="1">
    <citation type="submission" date="2022-10" db="EMBL/GenBank/DDBJ databases">
        <title>The complete genomes of actinobacterial strains from the NBC collection.</title>
        <authorList>
            <person name="Joergensen T.S."/>
            <person name="Alvarez Arevalo M."/>
            <person name="Sterndorff E.B."/>
            <person name="Faurdal D."/>
            <person name="Vuksanovic O."/>
            <person name="Mourched A.-S."/>
            <person name="Charusanti P."/>
            <person name="Shaw S."/>
            <person name="Blin K."/>
            <person name="Weber T."/>
        </authorList>
    </citation>
    <scope>NUCLEOTIDE SEQUENCE</scope>
    <source>
        <strain evidence="3">NBC_00668</strain>
    </source>
</reference>
<gene>
    <name evidence="3" type="ORF">OG515_20360</name>
</gene>
<feature type="compositionally biased region" description="Gly residues" evidence="1">
    <location>
        <begin position="96"/>
        <end position="109"/>
    </location>
</feature>
<sequence>MRRAALIGVSAAATLALGGTLAACGGEGGKPYVAVGEQAPSGKAAPPHGKVELVPLDGASATSGGRSAAPSSPQPSSSDATAGARVGTAEVPGGSHSEGGNGSAGGDSAGSGTTPGTNGGGTGTPGGGSATGGNGGSASGGSTSGAGSSTGGGATTGGPGTSDGGATTGGTSGSPTPTPAALTLGTPTRTPTPTRWCETVTIPVRNTGGTPVKSGTLTFATHIIGLLGIDWATITTTQPLAPVPPRTATSRTYTVCVDAWRVPLGMHIETRSVTADWR</sequence>
<dbReference type="EMBL" id="CP109019">
    <property type="protein sequence ID" value="WUT84381.1"/>
    <property type="molecule type" value="Genomic_DNA"/>
</dbReference>
<evidence type="ECO:0000313" key="4">
    <source>
        <dbReference type="Proteomes" id="UP001432060"/>
    </source>
</evidence>
<feature type="region of interest" description="Disordered" evidence="1">
    <location>
        <begin position="27"/>
        <end position="193"/>
    </location>
</feature>
<keyword evidence="4" id="KW-1185">Reference proteome</keyword>
<evidence type="ECO:0008006" key="5">
    <source>
        <dbReference type="Google" id="ProtNLM"/>
    </source>
</evidence>
<keyword evidence="2" id="KW-0732">Signal</keyword>
<name>A0ABZ1XNH5_9ACTN</name>
<dbReference type="PROSITE" id="PS51257">
    <property type="entry name" value="PROKAR_LIPOPROTEIN"/>
    <property type="match status" value="1"/>
</dbReference>
<feature type="chain" id="PRO_5046135025" description="Secreted protein" evidence="2">
    <location>
        <begin position="23"/>
        <end position="278"/>
    </location>
</feature>
<organism evidence="3 4">
    <name type="scientific">Streptomyces melanogenes</name>
    <dbReference type="NCBI Taxonomy" id="67326"/>
    <lineage>
        <taxon>Bacteria</taxon>
        <taxon>Bacillati</taxon>
        <taxon>Actinomycetota</taxon>
        <taxon>Actinomycetes</taxon>
        <taxon>Kitasatosporales</taxon>
        <taxon>Streptomycetaceae</taxon>
        <taxon>Streptomyces</taxon>
    </lineage>
</organism>